<name>A0AAD4DAT7_9FUNG</name>
<keyword evidence="2" id="KW-0472">Membrane</keyword>
<feature type="transmembrane region" description="Helical" evidence="2">
    <location>
        <begin position="41"/>
        <end position="62"/>
    </location>
</feature>
<dbReference type="Gene3D" id="1.20.1250.20">
    <property type="entry name" value="MFS general substrate transporter like domains"/>
    <property type="match status" value="1"/>
</dbReference>
<dbReference type="AlphaFoldDB" id="A0AAD4DAT7"/>
<accession>A0AAD4DAT7</accession>
<keyword evidence="4" id="KW-1185">Reference proteome</keyword>
<evidence type="ECO:0000256" key="2">
    <source>
        <dbReference type="SAM" id="Phobius"/>
    </source>
</evidence>
<comment type="caution">
    <text evidence="3">The sequence shown here is derived from an EMBL/GenBank/DDBJ whole genome shotgun (WGS) entry which is preliminary data.</text>
</comment>
<evidence type="ECO:0000313" key="4">
    <source>
        <dbReference type="Proteomes" id="UP001194580"/>
    </source>
</evidence>
<proteinExistence type="predicted"/>
<feature type="transmembrane region" description="Helical" evidence="2">
    <location>
        <begin position="6"/>
        <end position="29"/>
    </location>
</feature>
<gene>
    <name evidence="3" type="primary">PHO84_5</name>
    <name evidence="3" type="ORF">BGZ95_010800</name>
</gene>
<protein>
    <submittedName>
        <fullName evidence="3">Inorganic phosphate transporter pho84</fullName>
    </submittedName>
</protein>
<keyword evidence="2" id="KW-1133">Transmembrane helix</keyword>
<dbReference type="InterPro" id="IPR036259">
    <property type="entry name" value="MFS_trans_sf"/>
</dbReference>
<feature type="region of interest" description="Disordered" evidence="1">
    <location>
        <begin position="166"/>
        <end position="187"/>
    </location>
</feature>
<sequence length="187" mass="20672">MLTSIQGLGILMVSILTLMVLARFRAILVDGKGDDAENMNMVWRICIAVGCLPALLTALIHFTTPATVPMPATCLFENSQNCSDNGDVDVLPSDDLPENEQDLNDKADTCLFSPKRHFRWKNLKVLISTSLSKFLLNIAFRSISLNQSYLIDALDLTDSSSNNLQDFNNHNNSIPSKKQQHSTATSE</sequence>
<keyword evidence="2" id="KW-0812">Transmembrane</keyword>
<reference evidence="3" key="1">
    <citation type="journal article" date="2020" name="Fungal Divers.">
        <title>Resolving the Mortierellaceae phylogeny through synthesis of multi-gene phylogenetics and phylogenomics.</title>
        <authorList>
            <person name="Vandepol N."/>
            <person name="Liber J."/>
            <person name="Desiro A."/>
            <person name="Na H."/>
            <person name="Kennedy M."/>
            <person name="Barry K."/>
            <person name="Grigoriev I.V."/>
            <person name="Miller A.N."/>
            <person name="O'Donnell K."/>
            <person name="Stajich J.E."/>
            <person name="Bonito G."/>
        </authorList>
    </citation>
    <scope>NUCLEOTIDE SEQUENCE</scope>
    <source>
        <strain evidence="3">NRRL 28262</strain>
    </source>
</reference>
<evidence type="ECO:0000256" key="1">
    <source>
        <dbReference type="SAM" id="MobiDB-lite"/>
    </source>
</evidence>
<organism evidence="3 4">
    <name type="scientific">Linnemannia exigua</name>
    <dbReference type="NCBI Taxonomy" id="604196"/>
    <lineage>
        <taxon>Eukaryota</taxon>
        <taxon>Fungi</taxon>
        <taxon>Fungi incertae sedis</taxon>
        <taxon>Mucoromycota</taxon>
        <taxon>Mortierellomycotina</taxon>
        <taxon>Mortierellomycetes</taxon>
        <taxon>Mortierellales</taxon>
        <taxon>Mortierellaceae</taxon>
        <taxon>Linnemannia</taxon>
    </lineage>
</organism>
<dbReference type="Proteomes" id="UP001194580">
    <property type="component" value="Unassembled WGS sequence"/>
</dbReference>
<dbReference type="EMBL" id="JAAAIL010000754">
    <property type="protein sequence ID" value="KAG0273387.1"/>
    <property type="molecule type" value="Genomic_DNA"/>
</dbReference>
<evidence type="ECO:0000313" key="3">
    <source>
        <dbReference type="EMBL" id="KAG0273387.1"/>
    </source>
</evidence>